<feature type="compositionally biased region" description="Basic and acidic residues" evidence="5">
    <location>
        <begin position="533"/>
        <end position="545"/>
    </location>
</feature>
<evidence type="ECO:0000256" key="3">
    <source>
        <dbReference type="ARBA" id="ARBA00093463"/>
    </source>
</evidence>
<dbReference type="AlphaFoldDB" id="A0A6G1H734"/>
<feature type="region of interest" description="Disordered" evidence="5">
    <location>
        <begin position="98"/>
        <end position="297"/>
    </location>
</feature>
<feature type="compositionally biased region" description="Low complexity" evidence="5">
    <location>
        <begin position="198"/>
        <end position="218"/>
    </location>
</feature>
<dbReference type="PANTHER" id="PTHR45339:SF1">
    <property type="entry name" value="HYBRID SIGNAL TRANSDUCTION HISTIDINE KINASE J"/>
    <property type="match status" value="1"/>
</dbReference>
<feature type="compositionally biased region" description="Gly residues" evidence="5">
    <location>
        <begin position="551"/>
        <end position="562"/>
    </location>
</feature>
<feature type="domain" description="Response regulatory" evidence="6">
    <location>
        <begin position="308"/>
        <end position="481"/>
    </location>
</feature>
<evidence type="ECO:0000256" key="5">
    <source>
        <dbReference type="SAM" id="MobiDB-lite"/>
    </source>
</evidence>
<feature type="region of interest" description="Disordered" evidence="5">
    <location>
        <begin position="406"/>
        <end position="427"/>
    </location>
</feature>
<dbReference type="Proteomes" id="UP000800041">
    <property type="component" value="Unassembled WGS sequence"/>
</dbReference>
<keyword evidence="2" id="KW-0902">Two-component regulatory system</keyword>
<feature type="compositionally biased region" description="Low complexity" evidence="5">
    <location>
        <begin position="250"/>
        <end position="273"/>
    </location>
</feature>
<feature type="compositionally biased region" description="Polar residues" evidence="5">
    <location>
        <begin position="161"/>
        <end position="170"/>
    </location>
</feature>
<dbReference type="FunFam" id="3.40.50.2300:FF:000146">
    <property type="entry name" value="Putative two-component response regulator SSK1p"/>
    <property type="match status" value="1"/>
</dbReference>
<protein>
    <submittedName>
        <fullName evidence="7">CheY-like protein</fullName>
    </submittedName>
</protein>
<feature type="compositionally biased region" description="Basic residues" evidence="5">
    <location>
        <begin position="274"/>
        <end position="285"/>
    </location>
</feature>
<evidence type="ECO:0000256" key="2">
    <source>
        <dbReference type="ARBA" id="ARBA00023012"/>
    </source>
</evidence>
<proteinExistence type="inferred from homology"/>
<accession>A0A6G1H734</accession>
<dbReference type="EMBL" id="ML977147">
    <property type="protein sequence ID" value="KAF1988874.1"/>
    <property type="molecule type" value="Genomic_DNA"/>
</dbReference>
<keyword evidence="8" id="KW-1185">Reference proteome</keyword>
<dbReference type="OrthoDB" id="21225at2759"/>
<feature type="compositionally biased region" description="Acidic residues" evidence="5">
    <location>
        <begin position="412"/>
        <end position="422"/>
    </location>
</feature>
<feature type="region of interest" description="Disordered" evidence="5">
    <location>
        <begin position="507"/>
        <end position="585"/>
    </location>
</feature>
<evidence type="ECO:0000313" key="8">
    <source>
        <dbReference type="Proteomes" id="UP000800041"/>
    </source>
</evidence>
<dbReference type="CDD" id="cd17546">
    <property type="entry name" value="REC_hyHK_CKI1_RcsC-like"/>
    <property type="match status" value="1"/>
</dbReference>
<feature type="compositionally biased region" description="Polar residues" evidence="5">
    <location>
        <begin position="228"/>
        <end position="243"/>
    </location>
</feature>
<evidence type="ECO:0000313" key="7">
    <source>
        <dbReference type="EMBL" id="KAF1988874.1"/>
    </source>
</evidence>
<reference evidence="7" key="1">
    <citation type="journal article" date="2020" name="Stud. Mycol.">
        <title>101 Dothideomycetes genomes: a test case for predicting lifestyles and emergence of pathogens.</title>
        <authorList>
            <person name="Haridas S."/>
            <person name="Albert R."/>
            <person name="Binder M."/>
            <person name="Bloem J."/>
            <person name="Labutti K."/>
            <person name="Salamov A."/>
            <person name="Andreopoulos B."/>
            <person name="Baker S."/>
            <person name="Barry K."/>
            <person name="Bills G."/>
            <person name="Bluhm B."/>
            <person name="Cannon C."/>
            <person name="Castanera R."/>
            <person name="Culley D."/>
            <person name="Daum C."/>
            <person name="Ezra D."/>
            <person name="Gonzalez J."/>
            <person name="Henrissat B."/>
            <person name="Kuo A."/>
            <person name="Liang C."/>
            <person name="Lipzen A."/>
            <person name="Lutzoni F."/>
            <person name="Magnuson J."/>
            <person name="Mondo S."/>
            <person name="Nolan M."/>
            <person name="Ohm R."/>
            <person name="Pangilinan J."/>
            <person name="Park H.-J."/>
            <person name="Ramirez L."/>
            <person name="Alfaro M."/>
            <person name="Sun H."/>
            <person name="Tritt A."/>
            <person name="Yoshinaga Y."/>
            <person name="Zwiers L.-H."/>
            <person name="Turgeon B."/>
            <person name="Goodwin S."/>
            <person name="Spatafora J."/>
            <person name="Crous P."/>
            <person name="Grigoriev I."/>
        </authorList>
    </citation>
    <scope>NUCLEOTIDE SEQUENCE</scope>
    <source>
        <strain evidence="7">CBS 113979</strain>
    </source>
</reference>
<evidence type="ECO:0000256" key="1">
    <source>
        <dbReference type="ARBA" id="ARBA00022553"/>
    </source>
</evidence>
<comment type="similarity">
    <text evidence="3">Belongs to the SSK1 family.</text>
</comment>
<evidence type="ECO:0000259" key="6">
    <source>
        <dbReference type="PROSITE" id="PS50110"/>
    </source>
</evidence>
<feature type="modified residue" description="4-aspartylphosphate" evidence="4">
    <location>
        <position position="357"/>
    </location>
</feature>
<feature type="compositionally biased region" description="Polar residues" evidence="5">
    <location>
        <begin position="131"/>
        <end position="142"/>
    </location>
</feature>
<dbReference type="GO" id="GO:0000156">
    <property type="term" value="F:phosphorelay response regulator activity"/>
    <property type="evidence" value="ECO:0007669"/>
    <property type="project" value="UniProtKB-ARBA"/>
</dbReference>
<gene>
    <name evidence="7" type="ORF">K402DRAFT_327748</name>
</gene>
<dbReference type="Gene3D" id="3.40.50.2300">
    <property type="match status" value="1"/>
</dbReference>
<dbReference type="PROSITE" id="PS50110">
    <property type="entry name" value="RESPONSE_REGULATORY"/>
    <property type="match status" value="1"/>
</dbReference>
<name>A0A6G1H734_9PEZI</name>
<sequence>MLHRKIWVKRPGASATLVKIKEDDLVDDLRDMILQKYANSLGRSFDSPDITLKIVTLKDQHQREERVMGPDEQICRTLDTAYPEGQTIHEALLIDVPHRRTPKPSPRAHMPYYPEETRPYESGTDYFPQMPINQPSPAGSTNHSHESRTSQVNHAHHTSHHSISVLQTGQIPPLPSPGGTRRTHHNRPGRPGYARTHTSSPTTAANPPTIAAIAGNPALRTSRPRLDSSASDAKHTVSSTTIQPLPTPPLATTAEGAVPPTSVPTTPRVSSPGPRKKKLNPKRITTRSPSPDVKPTLSILDTSVPPINVLIVEDNQINLKLLEQFIRRLKVRWQTAVNGREAVTKWRQGGFHLVLMDIQLPIMSGLEATKEIRRLERVNNIGIFSSASSEAPTLAGSRLLAPQDVDGKEVGSDAEVDEEKEKEEDKLGDQRRLFKSPVIIVALTASNLQVDRHEALAAGCNDFLTKPVNFVWFERKVKEWGCMQALIDFDGWRKWKDYAALQQADANATNAGSGPGRKNMQDKKDKAKKAAANKKDLDRLRRGARETSTSGGTGSGSSGSTGTGTESEGTGIGMDDAMGNKENKG</sequence>
<organism evidence="7 8">
    <name type="scientific">Aulographum hederae CBS 113979</name>
    <dbReference type="NCBI Taxonomy" id="1176131"/>
    <lineage>
        <taxon>Eukaryota</taxon>
        <taxon>Fungi</taxon>
        <taxon>Dikarya</taxon>
        <taxon>Ascomycota</taxon>
        <taxon>Pezizomycotina</taxon>
        <taxon>Dothideomycetes</taxon>
        <taxon>Pleosporomycetidae</taxon>
        <taxon>Aulographales</taxon>
        <taxon>Aulographaceae</taxon>
    </lineage>
</organism>
<dbReference type="Pfam" id="PF00072">
    <property type="entry name" value="Response_reg"/>
    <property type="match status" value="1"/>
</dbReference>
<evidence type="ECO:0000256" key="4">
    <source>
        <dbReference type="PROSITE-ProRule" id="PRU00169"/>
    </source>
</evidence>
<keyword evidence="1 4" id="KW-0597">Phosphoprotein</keyword>
<dbReference type="InterPro" id="IPR001789">
    <property type="entry name" value="Sig_transdc_resp-reg_receiver"/>
</dbReference>
<dbReference type="PANTHER" id="PTHR45339">
    <property type="entry name" value="HYBRID SIGNAL TRANSDUCTION HISTIDINE KINASE J"/>
    <property type="match status" value="1"/>
</dbReference>
<dbReference type="SUPFAM" id="SSF52172">
    <property type="entry name" value="CheY-like"/>
    <property type="match status" value="2"/>
</dbReference>
<dbReference type="InterPro" id="IPR011006">
    <property type="entry name" value="CheY-like_superfamily"/>
</dbReference>
<dbReference type="SMART" id="SM00448">
    <property type="entry name" value="REC"/>
    <property type="match status" value="1"/>
</dbReference>